<dbReference type="Pfam" id="PF00731">
    <property type="entry name" value="AIRC"/>
    <property type="match status" value="1"/>
</dbReference>
<dbReference type="RefSeq" id="WP_346762398.1">
    <property type="nucleotide sequence ID" value="NZ_JAUJEB010000013.1"/>
</dbReference>
<dbReference type="PANTHER" id="PTHR43064:SF1">
    <property type="entry name" value="SLL1489 PROTEIN"/>
    <property type="match status" value="1"/>
</dbReference>
<reference evidence="2" key="1">
    <citation type="submission" date="2023-06" db="EMBL/GenBank/DDBJ databases">
        <title>Genomic of Agaribacillus aureum.</title>
        <authorList>
            <person name="Wang G."/>
        </authorList>
    </citation>
    <scope>NUCLEOTIDE SEQUENCE</scope>
    <source>
        <strain evidence="2">BMA12</strain>
    </source>
</reference>
<dbReference type="SUPFAM" id="SSF52255">
    <property type="entry name" value="N5-CAIR mutase (phosphoribosylaminoimidazole carboxylase, PurE)"/>
    <property type="match status" value="1"/>
</dbReference>
<dbReference type="InterPro" id="IPR039476">
    <property type="entry name" value="P2CMN_synthase_LarB"/>
</dbReference>
<feature type="domain" description="PurE" evidence="1">
    <location>
        <begin position="85"/>
        <end position="217"/>
    </location>
</feature>
<evidence type="ECO:0000313" key="2">
    <source>
        <dbReference type="EMBL" id="MDN5217061.1"/>
    </source>
</evidence>
<dbReference type="Proteomes" id="UP001172083">
    <property type="component" value="Unassembled WGS sequence"/>
</dbReference>
<dbReference type="SMART" id="SM01001">
    <property type="entry name" value="AIRC"/>
    <property type="match status" value="1"/>
</dbReference>
<evidence type="ECO:0000313" key="3">
    <source>
        <dbReference type="Proteomes" id="UP001172083"/>
    </source>
</evidence>
<comment type="caution">
    <text evidence="2">The sequence shown here is derived from an EMBL/GenBank/DDBJ whole genome shotgun (WGS) entry which is preliminary data.</text>
</comment>
<dbReference type="Gene3D" id="3.40.50.1970">
    <property type="match status" value="1"/>
</dbReference>
<dbReference type="NCBIfam" id="NF033503">
    <property type="entry name" value="LarB"/>
    <property type="match status" value="1"/>
</dbReference>
<protein>
    <submittedName>
        <fullName evidence="2">Nickel pincer cofactor biosynthesis protein LarB</fullName>
    </submittedName>
</protein>
<organism evidence="2 3">
    <name type="scientific">Agaribacillus aureus</name>
    <dbReference type="NCBI Taxonomy" id="3051825"/>
    <lineage>
        <taxon>Bacteria</taxon>
        <taxon>Pseudomonadati</taxon>
        <taxon>Bacteroidota</taxon>
        <taxon>Cytophagia</taxon>
        <taxon>Cytophagales</taxon>
        <taxon>Splendidivirgaceae</taxon>
        <taxon>Agaribacillus</taxon>
    </lineage>
</organism>
<gene>
    <name evidence="2" type="primary">larB</name>
    <name evidence="2" type="ORF">QQ020_33630</name>
</gene>
<name>A0ABT8LJ57_9BACT</name>
<dbReference type="InterPro" id="IPR000031">
    <property type="entry name" value="PurE_dom"/>
</dbReference>
<dbReference type="EMBL" id="JAUJEB010000013">
    <property type="protein sequence ID" value="MDN5217061.1"/>
    <property type="molecule type" value="Genomic_DNA"/>
</dbReference>
<dbReference type="PANTHER" id="PTHR43064">
    <property type="entry name" value="PHOSPHORIBOSYLAMINOIMIDAZOLE CARBOXYLASE-RELATED"/>
    <property type="match status" value="1"/>
</dbReference>
<proteinExistence type="predicted"/>
<accession>A0ABT8LJ57</accession>
<evidence type="ECO:0000259" key="1">
    <source>
        <dbReference type="SMART" id="SM01001"/>
    </source>
</evidence>
<sequence>MMPNFNIDHDRHNRLGFSEVIFGASKSVEDIVAILNDHIAHNKNALVTKLQASQLAVLQEKFSRGIADPASGIFMLEEVPDNDTREVAIVSAGTSDIHVVNEAYYTLKFMGTGADRISDVGVAGIHRLMNRLDELKTFKVLIIVAGFEGALPSVVGGLLPQPIIAVPSDVGYGVATGGQVALNAMLASCANGITVVNINNGYGAAVAATRILNQLKR</sequence>
<keyword evidence="3" id="KW-1185">Reference proteome</keyword>